<dbReference type="Proteomes" id="UP000587760">
    <property type="component" value="Unassembled WGS sequence"/>
</dbReference>
<comment type="caution">
    <text evidence="7">The sequence shown here is derived from an EMBL/GenBank/DDBJ whole genome shotgun (WGS) entry which is preliminary data.</text>
</comment>
<dbReference type="RefSeq" id="WP_184745432.1">
    <property type="nucleotide sequence ID" value="NZ_JACHGJ010000002.1"/>
</dbReference>
<keyword evidence="8" id="KW-1185">Reference proteome</keyword>
<gene>
    <name evidence="7" type="ORF">HNR50_001502</name>
</gene>
<comment type="cofactor">
    <cofactor evidence="1">
        <name>FAD</name>
        <dbReference type="ChEBI" id="CHEBI:57692"/>
    </cofactor>
</comment>
<dbReference type="EMBL" id="JACHGJ010000002">
    <property type="protein sequence ID" value="MBB6479844.1"/>
    <property type="molecule type" value="Genomic_DNA"/>
</dbReference>
<dbReference type="GO" id="GO:0050660">
    <property type="term" value="F:flavin adenine dinucleotide binding"/>
    <property type="evidence" value="ECO:0007669"/>
    <property type="project" value="TreeGrafter"/>
</dbReference>
<evidence type="ECO:0000313" key="7">
    <source>
        <dbReference type="EMBL" id="MBB6479844.1"/>
    </source>
</evidence>
<dbReference type="Pfam" id="PF03275">
    <property type="entry name" value="GLF"/>
    <property type="match status" value="1"/>
</dbReference>
<dbReference type="PANTHER" id="PTHR21197:SF0">
    <property type="entry name" value="UDP-GALACTOPYRANOSE MUTASE"/>
    <property type="match status" value="1"/>
</dbReference>
<evidence type="ECO:0000256" key="4">
    <source>
        <dbReference type="ARBA" id="ARBA00022827"/>
    </source>
</evidence>
<dbReference type="SUPFAM" id="SSF51971">
    <property type="entry name" value="Nucleotide-binding domain"/>
    <property type="match status" value="1"/>
</dbReference>
<keyword evidence="4" id="KW-0274">FAD</keyword>
<dbReference type="GO" id="GO:0008767">
    <property type="term" value="F:UDP-galactopyranose mutase activity"/>
    <property type="evidence" value="ECO:0007669"/>
    <property type="project" value="UniProtKB-EC"/>
</dbReference>
<dbReference type="Pfam" id="PF13450">
    <property type="entry name" value="NAD_binding_8"/>
    <property type="match status" value="1"/>
</dbReference>
<name>A0A841R426_9SPIO</name>
<dbReference type="GO" id="GO:0005829">
    <property type="term" value="C:cytosol"/>
    <property type="evidence" value="ECO:0007669"/>
    <property type="project" value="TreeGrafter"/>
</dbReference>
<proteinExistence type="inferred from homology"/>
<evidence type="ECO:0000259" key="6">
    <source>
        <dbReference type="Pfam" id="PF03275"/>
    </source>
</evidence>
<keyword evidence="5 7" id="KW-0413">Isomerase</keyword>
<dbReference type="SUPFAM" id="SSF54373">
    <property type="entry name" value="FAD-linked reductases, C-terminal domain"/>
    <property type="match status" value="1"/>
</dbReference>
<evidence type="ECO:0000256" key="2">
    <source>
        <dbReference type="ARBA" id="ARBA00009321"/>
    </source>
</evidence>
<sequence length="370" mass="43332">MKKYDYLIVGAGLFGAVAARELSRAGKKCLIIDKRDHIGGNIYTERQNGIDVHKYGAHIFHTNNRKVWDYISNFSEFNHYINSPLANFKGEIYNLPFNMNTFYAMWGVTTPDEARKKIEDQKRGQYCRNPSNLKEQAVNLVGPDIYEKLIRGYTEKQWGRSCEDLPPFIIKRLPVRFTYDNNYFNARFQGIPVDGYTNIISRMTEGLDIRLNSHYLDDREFWSGQAGTIVFTGPIDSFFDYELGTLEYRKVRFETRILDIPDFQGNAVVNYTDRETPFTRIIEHKHFNFGEQPHTVISYEFSDEWKKGDEPYYPVNDLKNSELYGKYRELASGLDHVIFGGRLGEYRYYDMDVTIERALETVRMLLNREG</sequence>
<feature type="domain" description="UDP-galactopyranose mutase C-terminal" evidence="6">
    <location>
        <begin position="148"/>
        <end position="348"/>
    </location>
</feature>
<accession>A0A841R426</accession>
<evidence type="ECO:0000313" key="8">
    <source>
        <dbReference type="Proteomes" id="UP000587760"/>
    </source>
</evidence>
<comment type="similarity">
    <text evidence="2">Belongs to the UDP-galactopyranose/dTDP-fucopyranose mutase family.</text>
</comment>
<dbReference type="AlphaFoldDB" id="A0A841R426"/>
<dbReference type="EC" id="5.4.99.9" evidence="7"/>
<evidence type="ECO:0000256" key="1">
    <source>
        <dbReference type="ARBA" id="ARBA00001974"/>
    </source>
</evidence>
<protein>
    <submittedName>
        <fullName evidence="7">UDP-galactopyranose mutase</fullName>
        <ecNumber evidence="7">5.4.99.9</ecNumber>
    </submittedName>
</protein>
<reference evidence="7 8" key="1">
    <citation type="submission" date="2020-08" db="EMBL/GenBank/DDBJ databases">
        <title>Genomic Encyclopedia of Type Strains, Phase IV (KMG-IV): sequencing the most valuable type-strain genomes for metagenomic binning, comparative biology and taxonomic classification.</title>
        <authorList>
            <person name="Goeker M."/>
        </authorList>
    </citation>
    <scope>NUCLEOTIDE SEQUENCE [LARGE SCALE GENOMIC DNA]</scope>
    <source>
        <strain evidence="7 8">DSM 2461</strain>
    </source>
</reference>
<dbReference type="InterPro" id="IPR015899">
    <property type="entry name" value="UDP-GalPyranose_mutase_C"/>
</dbReference>
<dbReference type="Gene3D" id="3.40.50.720">
    <property type="entry name" value="NAD(P)-binding Rossmann-like Domain"/>
    <property type="match status" value="3"/>
</dbReference>
<evidence type="ECO:0000256" key="5">
    <source>
        <dbReference type="ARBA" id="ARBA00023235"/>
    </source>
</evidence>
<dbReference type="NCBIfam" id="TIGR00031">
    <property type="entry name" value="UDP-GALP_mutase"/>
    <property type="match status" value="1"/>
</dbReference>
<evidence type="ECO:0000256" key="3">
    <source>
        <dbReference type="ARBA" id="ARBA00022630"/>
    </source>
</evidence>
<dbReference type="PANTHER" id="PTHR21197">
    <property type="entry name" value="UDP-GALACTOPYRANOSE MUTASE"/>
    <property type="match status" value="1"/>
</dbReference>
<organism evidence="7 8">
    <name type="scientific">Spirochaeta isovalerica</name>
    <dbReference type="NCBI Taxonomy" id="150"/>
    <lineage>
        <taxon>Bacteria</taxon>
        <taxon>Pseudomonadati</taxon>
        <taxon>Spirochaetota</taxon>
        <taxon>Spirochaetia</taxon>
        <taxon>Spirochaetales</taxon>
        <taxon>Spirochaetaceae</taxon>
        <taxon>Spirochaeta</taxon>
    </lineage>
</organism>
<dbReference type="InterPro" id="IPR004379">
    <property type="entry name" value="UDP-GALP_mutase"/>
</dbReference>
<keyword evidence="3" id="KW-0285">Flavoprotein</keyword>